<reference evidence="4 5" key="1">
    <citation type="submission" date="2015-12" db="EMBL/GenBank/DDBJ databases">
        <title>Draft genome sequence of the thermoanaerobe Thermotalea metallivorans, an isolate from the runoff channel of the Great Artesian Basin, Australia.</title>
        <authorList>
            <person name="Patel B.K."/>
        </authorList>
    </citation>
    <scope>NUCLEOTIDE SEQUENCE [LARGE SCALE GENOMIC DNA]</scope>
    <source>
        <strain evidence="4 5">B2-1</strain>
    </source>
</reference>
<dbReference type="AlphaFoldDB" id="A0A140L1J3"/>
<dbReference type="Gene3D" id="1.25.40.10">
    <property type="entry name" value="Tetratricopeptide repeat domain"/>
    <property type="match status" value="2"/>
</dbReference>
<keyword evidence="2 3" id="KW-0802">TPR repeat</keyword>
<accession>A0A140L1J3</accession>
<keyword evidence="5" id="KW-1185">Reference proteome</keyword>
<dbReference type="Pfam" id="PF07719">
    <property type="entry name" value="TPR_2"/>
    <property type="match status" value="1"/>
</dbReference>
<dbReference type="STRING" id="520762.AN619_24010"/>
<evidence type="ECO:0000256" key="2">
    <source>
        <dbReference type="ARBA" id="ARBA00022803"/>
    </source>
</evidence>
<dbReference type="PANTHER" id="PTHR45586:SF1">
    <property type="entry name" value="LIPOPOLYSACCHARIDE ASSEMBLY PROTEIN B"/>
    <property type="match status" value="1"/>
</dbReference>
<dbReference type="Pfam" id="PF13424">
    <property type="entry name" value="TPR_12"/>
    <property type="match status" value="1"/>
</dbReference>
<evidence type="ECO:0000256" key="1">
    <source>
        <dbReference type="ARBA" id="ARBA00022737"/>
    </source>
</evidence>
<dbReference type="RefSeq" id="WP_068557253.1">
    <property type="nucleotide sequence ID" value="NZ_LOEE01000055.1"/>
</dbReference>
<dbReference type="PROSITE" id="PS50005">
    <property type="entry name" value="TPR"/>
    <property type="match status" value="3"/>
</dbReference>
<dbReference type="PANTHER" id="PTHR45586">
    <property type="entry name" value="TPR REPEAT-CONTAINING PROTEIN PA4667"/>
    <property type="match status" value="1"/>
</dbReference>
<feature type="repeat" description="TPR" evidence="3">
    <location>
        <begin position="327"/>
        <end position="360"/>
    </location>
</feature>
<sequence>MFQRIDKYLRNRLDRIVFIELKKNAQLEDKRFEMLKDIPVPVMVQELAETIKKEEQQQEISLASMARGMIYLIGLDSHFRYIPEYKKFLYQFDGQIEDYIIYEGLKAAEKKEFYNSLIYFKALIALNEENINGLFNYARCCQDIAYQSQEEAIIQDFSGEALEALELLIEKHPDFALGYYHLGFYYANQKLFKKAQITWETSLRLGIDEEKEREILVQLSSLKSHIQYEEGYTLILGNQPKQGLEKLLPLEEKHGDWWNVLFFIGLGYRQLGDYGRAIDYFSKILRIKPTQVDALNELGICYASVGDYDKAEKHLKKALQWKEEGDSEILCNLGMVYMEQGKLSLAREVLEKSMQLNSQDEITQMCLHKLKAMENQ</sequence>
<protein>
    <recommendedName>
        <fullName evidence="6">Tetratricopeptide repeat protein</fullName>
    </recommendedName>
</protein>
<name>A0A140L1J3_9FIRM</name>
<dbReference type="InterPro" id="IPR011990">
    <property type="entry name" value="TPR-like_helical_dom_sf"/>
</dbReference>
<dbReference type="InterPro" id="IPR019734">
    <property type="entry name" value="TPR_rpt"/>
</dbReference>
<keyword evidence="1" id="KW-0677">Repeat</keyword>
<feature type="repeat" description="TPR" evidence="3">
    <location>
        <begin position="292"/>
        <end position="325"/>
    </location>
</feature>
<evidence type="ECO:0000313" key="4">
    <source>
        <dbReference type="EMBL" id="KXG74418.1"/>
    </source>
</evidence>
<feature type="repeat" description="TPR" evidence="3">
    <location>
        <begin position="258"/>
        <end position="291"/>
    </location>
</feature>
<evidence type="ECO:0000256" key="3">
    <source>
        <dbReference type="PROSITE-ProRule" id="PRU00339"/>
    </source>
</evidence>
<dbReference type="Proteomes" id="UP000070456">
    <property type="component" value="Unassembled WGS sequence"/>
</dbReference>
<dbReference type="InterPro" id="IPR051012">
    <property type="entry name" value="CellSynth/LPSAsmb/PSIAsmb"/>
</dbReference>
<dbReference type="SMART" id="SM00028">
    <property type="entry name" value="TPR"/>
    <property type="match status" value="5"/>
</dbReference>
<dbReference type="PROSITE" id="PS50293">
    <property type="entry name" value="TPR_REGION"/>
    <property type="match status" value="1"/>
</dbReference>
<evidence type="ECO:0000313" key="5">
    <source>
        <dbReference type="Proteomes" id="UP000070456"/>
    </source>
</evidence>
<organism evidence="4 5">
    <name type="scientific">Thermotalea metallivorans</name>
    <dbReference type="NCBI Taxonomy" id="520762"/>
    <lineage>
        <taxon>Bacteria</taxon>
        <taxon>Bacillati</taxon>
        <taxon>Bacillota</taxon>
        <taxon>Clostridia</taxon>
        <taxon>Peptostreptococcales</taxon>
        <taxon>Thermotaleaceae</taxon>
        <taxon>Thermotalea</taxon>
    </lineage>
</organism>
<dbReference type="InterPro" id="IPR013105">
    <property type="entry name" value="TPR_2"/>
</dbReference>
<evidence type="ECO:0008006" key="6">
    <source>
        <dbReference type="Google" id="ProtNLM"/>
    </source>
</evidence>
<dbReference type="OrthoDB" id="358807at2"/>
<proteinExistence type="predicted"/>
<dbReference type="SUPFAM" id="SSF48452">
    <property type="entry name" value="TPR-like"/>
    <property type="match status" value="1"/>
</dbReference>
<gene>
    <name evidence="4" type="ORF">AN619_24010</name>
</gene>
<comment type="caution">
    <text evidence="4">The sequence shown here is derived from an EMBL/GenBank/DDBJ whole genome shotgun (WGS) entry which is preliminary data.</text>
</comment>
<dbReference type="EMBL" id="LOEE01000055">
    <property type="protein sequence ID" value="KXG74418.1"/>
    <property type="molecule type" value="Genomic_DNA"/>
</dbReference>